<protein>
    <recommendedName>
        <fullName evidence="3">SET domain-containing protein</fullName>
    </recommendedName>
</protein>
<dbReference type="EMBL" id="JAAAID010001015">
    <property type="protein sequence ID" value="KAG0012244.1"/>
    <property type="molecule type" value="Genomic_DNA"/>
</dbReference>
<organism evidence="1 2">
    <name type="scientific">Entomortierella chlamydospora</name>
    <dbReference type="NCBI Taxonomy" id="101097"/>
    <lineage>
        <taxon>Eukaryota</taxon>
        <taxon>Fungi</taxon>
        <taxon>Fungi incertae sedis</taxon>
        <taxon>Mucoromycota</taxon>
        <taxon>Mortierellomycotina</taxon>
        <taxon>Mortierellomycetes</taxon>
        <taxon>Mortierellales</taxon>
        <taxon>Mortierellaceae</taxon>
        <taxon>Entomortierella</taxon>
    </lineage>
</organism>
<proteinExistence type="predicted"/>
<accession>A0A9P6MSP4</accession>
<dbReference type="PANTHER" id="PTHR13271">
    <property type="entry name" value="UNCHARACTERIZED PUTATIVE METHYLTRANSFERASE"/>
    <property type="match status" value="1"/>
</dbReference>
<reference evidence="1" key="1">
    <citation type="journal article" date="2020" name="Fungal Divers.">
        <title>Resolving the Mortierellaceae phylogeny through synthesis of multi-gene phylogenetics and phylogenomics.</title>
        <authorList>
            <person name="Vandepol N."/>
            <person name="Liber J."/>
            <person name="Desiro A."/>
            <person name="Na H."/>
            <person name="Kennedy M."/>
            <person name="Barry K."/>
            <person name="Grigoriev I.V."/>
            <person name="Miller A.N."/>
            <person name="O'Donnell K."/>
            <person name="Stajich J.E."/>
            <person name="Bonito G."/>
        </authorList>
    </citation>
    <scope>NUCLEOTIDE SEQUENCE</scope>
    <source>
        <strain evidence="1">NRRL 2769</strain>
    </source>
</reference>
<dbReference type="AlphaFoldDB" id="A0A9P6MSP4"/>
<dbReference type="SUPFAM" id="SSF82199">
    <property type="entry name" value="SET domain"/>
    <property type="match status" value="1"/>
</dbReference>
<dbReference type="Proteomes" id="UP000703661">
    <property type="component" value="Unassembled WGS sequence"/>
</dbReference>
<evidence type="ECO:0000313" key="1">
    <source>
        <dbReference type="EMBL" id="KAG0012244.1"/>
    </source>
</evidence>
<name>A0A9P6MSP4_9FUNG</name>
<gene>
    <name evidence="1" type="ORF">BGZ80_000103</name>
</gene>
<sequence>MSPPLDHFNAWAKEHGVTSILVPKDSKGMGTGLFLNSAASSNQSNDHHGELLFVPNSLILSRSRIIQMKCATLQKTFDILGNENVSERLAIVLFLLFQRFSSDMDTTPSSPESVFKPYVTALPEVSTPVTLDPDMTRGYLAGTLLLDSVCAKRSKLESEFELLSGNLNAFENWPVHPSLDNFIWADATLWSRVLSFQTQWGEGQGKGADDLHLVPFLDFANHATQPNIRWEVDQDGLRVWAKESLLDRVSESEQHHHMAQEHEVYLSYGNKPNTELLFLYGFTLQDNPTQFLTLPIPMDEDDAYYMPKAHTLMRFGIPPRITIYLDKNDGPDDLVQMCKGMWITQDAQYLLWLYSLNEEDGLGAIMELPKVQACVPTPSAANDNEDMEEADLMGEDDIGQLVLTIQGTKITSKELLLSVVPKLEIYPVLTLRSLVLVASRIEFYIARIVETGDKVQKVESIKILRNANYKDDGLGDNGSRFPPDGASDLAAVSRVGHNIGDCLIPTLLEPDHEHPITCHQLEVEMQISSLVSTMKSYRDEEMDLLVRMGNILGDAQARCVEESDFIQSYLSRMQTQDEST</sequence>
<dbReference type="OrthoDB" id="441812at2759"/>
<dbReference type="Gene3D" id="3.90.1410.10">
    <property type="entry name" value="set domain protein methyltransferase, domain 1"/>
    <property type="match status" value="1"/>
</dbReference>
<dbReference type="InterPro" id="IPR046341">
    <property type="entry name" value="SET_dom_sf"/>
</dbReference>
<keyword evidence="2" id="KW-1185">Reference proteome</keyword>
<evidence type="ECO:0008006" key="3">
    <source>
        <dbReference type="Google" id="ProtNLM"/>
    </source>
</evidence>
<dbReference type="CDD" id="cd10527">
    <property type="entry name" value="SET_LSMT"/>
    <property type="match status" value="1"/>
</dbReference>
<evidence type="ECO:0000313" key="2">
    <source>
        <dbReference type="Proteomes" id="UP000703661"/>
    </source>
</evidence>
<dbReference type="InterPro" id="IPR050600">
    <property type="entry name" value="SETD3_SETD6_MTase"/>
</dbReference>
<dbReference type="GO" id="GO:0016279">
    <property type="term" value="F:protein-lysine N-methyltransferase activity"/>
    <property type="evidence" value="ECO:0007669"/>
    <property type="project" value="UniProtKB-ARBA"/>
</dbReference>
<dbReference type="PANTHER" id="PTHR13271:SF137">
    <property type="entry name" value="SET DOMAIN-CONTAINING PROTEIN"/>
    <property type="match status" value="1"/>
</dbReference>
<comment type="caution">
    <text evidence="1">The sequence shown here is derived from an EMBL/GenBank/DDBJ whole genome shotgun (WGS) entry which is preliminary data.</text>
</comment>